<evidence type="ECO:0000313" key="2">
    <source>
        <dbReference type="EMBL" id="KAF5904762.1"/>
    </source>
</evidence>
<dbReference type="AlphaFoldDB" id="A0A8J4USN4"/>
<feature type="non-terminal residue" evidence="2">
    <location>
        <position position="60"/>
    </location>
</feature>
<accession>A0A8J4USN4</accession>
<feature type="region of interest" description="Disordered" evidence="1">
    <location>
        <begin position="38"/>
        <end position="60"/>
    </location>
</feature>
<dbReference type="Proteomes" id="UP000727407">
    <property type="component" value="Unassembled WGS sequence"/>
</dbReference>
<evidence type="ECO:0000256" key="1">
    <source>
        <dbReference type="SAM" id="MobiDB-lite"/>
    </source>
</evidence>
<reference evidence="2" key="1">
    <citation type="submission" date="2020-07" db="EMBL/GenBank/DDBJ databases">
        <title>Clarias magur genome sequencing, assembly and annotation.</title>
        <authorList>
            <person name="Kushwaha B."/>
            <person name="Kumar R."/>
            <person name="Das P."/>
            <person name="Joshi C.G."/>
            <person name="Kumar D."/>
            <person name="Nagpure N.S."/>
            <person name="Pandey M."/>
            <person name="Agarwal S."/>
            <person name="Srivastava S."/>
            <person name="Singh M."/>
            <person name="Sahoo L."/>
            <person name="Jayasankar P."/>
            <person name="Meher P.K."/>
            <person name="Koringa P.G."/>
            <person name="Iquebal M.A."/>
            <person name="Das S.P."/>
            <person name="Bit A."/>
            <person name="Patnaik S."/>
            <person name="Patel N."/>
            <person name="Shah T.M."/>
            <person name="Hinsu A."/>
            <person name="Jena J.K."/>
        </authorList>
    </citation>
    <scope>NUCLEOTIDE SEQUENCE</scope>
    <source>
        <strain evidence="2">CIFAMagur01</strain>
        <tissue evidence="2">Testis</tissue>
    </source>
</reference>
<protein>
    <submittedName>
        <fullName evidence="2">Uncharacterized protein</fullName>
    </submittedName>
</protein>
<feature type="compositionally biased region" description="Basic and acidic residues" evidence="1">
    <location>
        <begin position="49"/>
        <end position="60"/>
    </location>
</feature>
<organism evidence="2 3">
    <name type="scientific">Clarias magur</name>
    <name type="common">Asian catfish</name>
    <name type="synonym">Macropteronotus magur</name>
    <dbReference type="NCBI Taxonomy" id="1594786"/>
    <lineage>
        <taxon>Eukaryota</taxon>
        <taxon>Metazoa</taxon>
        <taxon>Chordata</taxon>
        <taxon>Craniata</taxon>
        <taxon>Vertebrata</taxon>
        <taxon>Euteleostomi</taxon>
        <taxon>Actinopterygii</taxon>
        <taxon>Neopterygii</taxon>
        <taxon>Teleostei</taxon>
        <taxon>Ostariophysi</taxon>
        <taxon>Siluriformes</taxon>
        <taxon>Clariidae</taxon>
        <taxon>Clarias</taxon>
    </lineage>
</organism>
<dbReference type="EMBL" id="QNUK01000052">
    <property type="protein sequence ID" value="KAF5904762.1"/>
    <property type="molecule type" value="Genomic_DNA"/>
</dbReference>
<sequence length="60" mass="6631">MGERGTLGDNGSYTADMKLHAKKPKARLLLMPLKHLPLHNNDSSLAVTEHTEGSRDSFDQ</sequence>
<evidence type="ECO:0000313" key="3">
    <source>
        <dbReference type="Proteomes" id="UP000727407"/>
    </source>
</evidence>
<gene>
    <name evidence="2" type="ORF">DAT39_005495</name>
</gene>
<name>A0A8J4USN4_CLAMG</name>
<keyword evidence="3" id="KW-1185">Reference proteome</keyword>
<comment type="caution">
    <text evidence="2">The sequence shown here is derived from an EMBL/GenBank/DDBJ whole genome shotgun (WGS) entry which is preliminary data.</text>
</comment>
<proteinExistence type="predicted"/>